<dbReference type="InterPro" id="IPR033195">
    <property type="entry name" value="AmidinoTrfase"/>
</dbReference>
<comment type="similarity">
    <text evidence="1">Belongs to the amidinotransferase family.</text>
</comment>
<reference evidence="3 4" key="1">
    <citation type="submission" date="2024-06" db="EMBL/GenBank/DDBJ databases">
        <title>Chitinophaga defluvii sp. nov., isolated from municipal sewage.</title>
        <authorList>
            <person name="Zhang L."/>
        </authorList>
    </citation>
    <scope>NUCLEOTIDE SEQUENCE [LARGE SCALE GENOMIC DNA]</scope>
    <source>
        <strain evidence="3 4">H8</strain>
    </source>
</reference>
<dbReference type="Gene3D" id="3.75.10.10">
    <property type="entry name" value="L-arginine/glycine Amidinotransferase, Chain A"/>
    <property type="match status" value="1"/>
</dbReference>
<dbReference type="PANTHER" id="PTHR10488">
    <property type="entry name" value="GLYCINE AMIDINOTRANSFERASE, MITOCHONDRIAL"/>
    <property type="match status" value="1"/>
</dbReference>
<evidence type="ECO:0000313" key="3">
    <source>
        <dbReference type="EMBL" id="MET7001485.1"/>
    </source>
</evidence>
<dbReference type="SUPFAM" id="SSF55909">
    <property type="entry name" value="Pentein"/>
    <property type="match status" value="1"/>
</dbReference>
<dbReference type="EMBL" id="JBEXAC010000004">
    <property type="protein sequence ID" value="MET7001485.1"/>
    <property type="molecule type" value="Genomic_DNA"/>
</dbReference>
<organism evidence="3 4">
    <name type="scientific">Chitinophaga defluvii</name>
    <dbReference type="NCBI Taxonomy" id="3163343"/>
    <lineage>
        <taxon>Bacteria</taxon>
        <taxon>Pseudomonadati</taxon>
        <taxon>Bacteroidota</taxon>
        <taxon>Chitinophagia</taxon>
        <taxon>Chitinophagales</taxon>
        <taxon>Chitinophagaceae</taxon>
        <taxon>Chitinophaga</taxon>
    </lineage>
</organism>
<dbReference type="RefSeq" id="WP_354664057.1">
    <property type="nucleotide sequence ID" value="NZ_JBEXAC010000004.1"/>
</dbReference>
<sequence>MIYVENEYATLRKVVLAVSEFGYAKKVRQDDLRFLQEVSIKDIEEHKGKDFREAHPELQKRWEQERNDLQQVLEKYGVQVLRPRKLTDVEKEAAGDDGYSNFFVRDPFFTIGNCVIEGSMRFLHRRREVFPVRKIMREEVYPADCFYLATPSPEVTSPDDPTLGAGPFLEGGDVMVLGDTILVGNSGLASNTAGAEWLRKFLGKFGYRVEMVRLDPNILHLDCALGLIRNGLMVACEDAFPDGIPAIFKDWKKIHVSMEEATMLATNGLPISSEVYITDPVFTSIGEQLAAYGIHVEYIDFQISRSFGGSFRCSTQPLLRKD</sequence>
<evidence type="ECO:0000256" key="1">
    <source>
        <dbReference type="ARBA" id="ARBA00006943"/>
    </source>
</evidence>
<proteinExistence type="inferred from homology"/>
<name>A0ABV2TFR6_9BACT</name>
<dbReference type="Proteomes" id="UP001549749">
    <property type="component" value="Unassembled WGS sequence"/>
</dbReference>
<accession>A0ABV2TFR6</accession>
<evidence type="ECO:0000313" key="4">
    <source>
        <dbReference type="Proteomes" id="UP001549749"/>
    </source>
</evidence>
<protein>
    <submittedName>
        <fullName evidence="3">Arginine deiminase family protein</fullName>
    </submittedName>
</protein>
<evidence type="ECO:0000256" key="2">
    <source>
        <dbReference type="ARBA" id="ARBA00022679"/>
    </source>
</evidence>
<keyword evidence="4" id="KW-1185">Reference proteome</keyword>
<keyword evidence="2" id="KW-0808">Transferase</keyword>
<dbReference type="Pfam" id="PF02274">
    <property type="entry name" value="ADI"/>
    <property type="match status" value="1"/>
</dbReference>
<gene>
    <name evidence="3" type="ORF">ABR189_29155</name>
</gene>
<comment type="caution">
    <text evidence="3">The sequence shown here is derived from an EMBL/GenBank/DDBJ whole genome shotgun (WGS) entry which is preliminary data.</text>
</comment>
<dbReference type="PANTHER" id="PTHR10488:SF1">
    <property type="entry name" value="GLYCINE AMIDINOTRANSFERASE, MITOCHONDRIAL"/>
    <property type="match status" value="1"/>
</dbReference>